<dbReference type="InterPro" id="IPR050764">
    <property type="entry name" value="CbbQ/NirQ/NorQ/GpvN"/>
</dbReference>
<evidence type="ECO:0000259" key="2">
    <source>
        <dbReference type="SMART" id="SM00382"/>
    </source>
</evidence>
<dbReference type="InterPro" id="IPR027417">
    <property type="entry name" value="P-loop_NTPase"/>
</dbReference>
<keyword evidence="4" id="KW-1185">Reference proteome</keyword>
<dbReference type="RefSeq" id="WP_341416255.1">
    <property type="nucleotide sequence ID" value="NZ_JBBPCC010000008.1"/>
</dbReference>
<evidence type="ECO:0000256" key="1">
    <source>
        <dbReference type="SAM" id="MobiDB-lite"/>
    </source>
</evidence>
<dbReference type="SUPFAM" id="SSF52540">
    <property type="entry name" value="P-loop containing nucleoside triphosphate hydrolases"/>
    <property type="match status" value="1"/>
</dbReference>
<reference evidence="3 4" key="1">
    <citation type="submission" date="2024-04" db="EMBL/GenBank/DDBJ databases">
        <title>draft genome sequnece of Paenibacillus filicis.</title>
        <authorList>
            <person name="Kim D.-U."/>
        </authorList>
    </citation>
    <scope>NUCLEOTIDE SEQUENCE [LARGE SCALE GENOMIC DNA]</scope>
    <source>
        <strain evidence="3 4">KACC14197</strain>
    </source>
</reference>
<dbReference type="PIRSF" id="PIRSF002849">
    <property type="entry name" value="AAA_ATPase_chaperone_MoxR_prd"/>
    <property type="match status" value="1"/>
</dbReference>
<dbReference type="PANTHER" id="PTHR42759:SF5">
    <property type="entry name" value="METHANOL DEHYDROGENASE REGULATOR"/>
    <property type="match status" value="1"/>
</dbReference>
<dbReference type="InterPro" id="IPR041628">
    <property type="entry name" value="ChlI/MoxR_AAA_lid"/>
</dbReference>
<dbReference type="InterPro" id="IPR003593">
    <property type="entry name" value="AAA+_ATPase"/>
</dbReference>
<feature type="region of interest" description="Disordered" evidence="1">
    <location>
        <begin position="315"/>
        <end position="342"/>
    </location>
</feature>
<protein>
    <submittedName>
        <fullName evidence="3">MoxR family ATPase</fullName>
    </submittedName>
</protein>
<evidence type="ECO:0000313" key="3">
    <source>
        <dbReference type="EMBL" id="MEK8129163.1"/>
    </source>
</evidence>
<dbReference type="InterPro" id="IPR011703">
    <property type="entry name" value="ATPase_AAA-3"/>
</dbReference>
<dbReference type="Pfam" id="PF07726">
    <property type="entry name" value="AAA_3"/>
    <property type="match status" value="1"/>
</dbReference>
<dbReference type="Gene3D" id="1.10.8.80">
    <property type="entry name" value="Magnesium chelatase subunit I, C-Terminal domain"/>
    <property type="match status" value="1"/>
</dbReference>
<sequence>MRMDQIGPWIERIRSNIGEVIVGKEAVVDLLLTALLANGHALLEDVPGTGKTLLAKSLARSLDCTFKRIQFTPDLLPSDLSGINFYNQRTGQFEFRPGPVFTGVLLADEINRATPRTQSSLLECMEERQITIDGVTHLLERPFLVIATQNPVDNQGTFPLPEAQLDRFLLRIEMGYPTFEEGVGILLRFRQEQPLERLHAVVASAEVVQAQQLAAAVRIDEELVGYIVRLAEASRQLPDVALGVSPRGSQALLKASQAYALVRGRDYVTPDDIKAMAVPVLAHRLQLQGGLRARGGSGQSAETVRRLLAAVEVPAEQHGQGEASGRAESGWTASAGRTAGGR</sequence>
<name>A0ABU9DN38_9BACL</name>
<evidence type="ECO:0000313" key="4">
    <source>
        <dbReference type="Proteomes" id="UP001469365"/>
    </source>
</evidence>
<comment type="caution">
    <text evidence="3">The sequence shown here is derived from an EMBL/GenBank/DDBJ whole genome shotgun (WGS) entry which is preliminary data.</text>
</comment>
<dbReference type="CDD" id="cd00009">
    <property type="entry name" value="AAA"/>
    <property type="match status" value="1"/>
</dbReference>
<dbReference type="Pfam" id="PF17863">
    <property type="entry name" value="AAA_lid_2"/>
    <property type="match status" value="1"/>
</dbReference>
<dbReference type="SMART" id="SM00382">
    <property type="entry name" value="AAA"/>
    <property type="match status" value="1"/>
</dbReference>
<feature type="domain" description="AAA+ ATPase" evidence="2">
    <location>
        <begin position="37"/>
        <end position="178"/>
    </location>
</feature>
<organism evidence="3 4">
    <name type="scientific">Paenibacillus filicis</name>
    <dbReference type="NCBI Taxonomy" id="669464"/>
    <lineage>
        <taxon>Bacteria</taxon>
        <taxon>Bacillati</taxon>
        <taxon>Bacillota</taxon>
        <taxon>Bacilli</taxon>
        <taxon>Bacillales</taxon>
        <taxon>Paenibacillaceae</taxon>
        <taxon>Paenibacillus</taxon>
    </lineage>
</organism>
<accession>A0ABU9DN38</accession>
<dbReference type="EMBL" id="JBBPCC010000008">
    <property type="protein sequence ID" value="MEK8129163.1"/>
    <property type="molecule type" value="Genomic_DNA"/>
</dbReference>
<proteinExistence type="predicted"/>
<dbReference type="Proteomes" id="UP001469365">
    <property type="component" value="Unassembled WGS sequence"/>
</dbReference>
<gene>
    <name evidence="3" type="ORF">WMW72_14755</name>
</gene>
<dbReference type="PANTHER" id="PTHR42759">
    <property type="entry name" value="MOXR FAMILY PROTEIN"/>
    <property type="match status" value="1"/>
</dbReference>
<dbReference type="Gene3D" id="3.40.50.300">
    <property type="entry name" value="P-loop containing nucleotide triphosphate hydrolases"/>
    <property type="match status" value="1"/>
</dbReference>